<protein>
    <submittedName>
        <fullName evidence="3">Zinc ribbon domain-containing protein</fullName>
    </submittedName>
</protein>
<accession>A0A9D2CI03</accession>
<reference evidence="3" key="2">
    <citation type="submission" date="2021-04" db="EMBL/GenBank/DDBJ databases">
        <authorList>
            <person name="Gilroy R."/>
        </authorList>
    </citation>
    <scope>NUCLEOTIDE SEQUENCE</scope>
    <source>
        <strain evidence="3">ChiHjej10B9-743</strain>
    </source>
</reference>
<organism evidence="3 4">
    <name type="scientific">Candidatus Olsenella excrementavium</name>
    <dbReference type="NCBI Taxonomy" id="2838709"/>
    <lineage>
        <taxon>Bacteria</taxon>
        <taxon>Bacillati</taxon>
        <taxon>Actinomycetota</taxon>
        <taxon>Coriobacteriia</taxon>
        <taxon>Coriobacteriales</taxon>
        <taxon>Atopobiaceae</taxon>
        <taxon>Olsenella</taxon>
    </lineage>
</organism>
<evidence type="ECO:0000259" key="2">
    <source>
        <dbReference type="Pfam" id="PF12773"/>
    </source>
</evidence>
<reference evidence="3" key="1">
    <citation type="journal article" date="2021" name="PeerJ">
        <title>Extensive microbial diversity within the chicken gut microbiome revealed by metagenomics and culture.</title>
        <authorList>
            <person name="Gilroy R."/>
            <person name="Ravi A."/>
            <person name="Getino M."/>
            <person name="Pursley I."/>
            <person name="Horton D.L."/>
            <person name="Alikhan N.F."/>
            <person name="Baker D."/>
            <person name="Gharbi K."/>
            <person name="Hall N."/>
            <person name="Watson M."/>
            <person name="Adriaenssens E.M."/>
            <person name="Foster-Nyarko E."/>
            <person name="Jarju S."/>
            <person name="Secka A."/>
            <person name="Antonio M."/>
            <person name="Oren A."/>
            <person name="Chaudhuri R.R."/>
            <person name="La Ragione R."/>
            <person name="Hildebrand F."/>
            <person name="Pallen M.J."/>
        </authorList>
    </citation>
    <scope>NUCLEOTIDE SEQUENCE</scope>
    <source>
        <strain evidence="3">ChiHjej10B9-743</strain>
    </source>
</reference>
<dbReference type="Proteomes" id="UP000824133">
    <property type="component" value="Unassembled WGS sequence"/>
</dbReference>
<proteinExistence type="predicted"/>
<dbReference type="Pfam" id="PF12773">
    <property type="entry name" value="DZR"/>
    <property type="match status" value="1"/>
</dbReference>
<feature type="coiled-coil region" evidence="1">
    <location>
        <begin position="17"/>
        <end position="44"/>
    </location>
</feature>
<name>A0A9D2CI03_9ACTN</name>
<evidence type="ECO:0000313" key="4">
    <source>
        <dbReference type="Proteomes" id="UP000824133"/>
    </source>
</evidence>
<dbReference type="InterPro" id="IPR024064">
    <property type="entry name" value="FdhE-like_sf"/>
</dbReference>
<feature type="domain" description="DZANK-type" evidence="2">
    <location>
        <begin position="102"/>
        <end position="151"/>
    </location>
</feature>
<dbReference type="SUPFAM" id="SSF144020">
    <property type="entry name" value="FdhE-like"/>
    <property type="match status" value="1"/>
</dbReference>
<sequence>MSIKDDITVMFGNGLNLAGKQTEKLRLQAELAETESAVEAAYAELGRMIVQGRGSDDVFLSTYGVQVGAVRGLEQRALEIQQRIAALDGARVTGHSVPMGACPACGSKVPVTAVRCPTCGDNLASLKARYRRCPSCNEYYDDDAQFCIACGARTEPLTESLYAAPEKAVDIAPTGPAMISVQESPSPIAVVCPSCGGAVSQDDLFCGVCGTRLKS</sequence>
<dbReference type="InterPro" id="IPR025874">
    <property type="entry name" value="DZR"/>
</dbReference>
<keyword evidence="1" id="KW-0175">Coiled coil</keyword>
<evidence type="ECO:0000313" key="3">
    <source>
        <dbReference type="EMBL" id="HIY79652.1"/>
    </source>
</evidence>
<dbReference type="AlphaFoldDB" id="A0A9D2CI03"/>
<comment type="caution">
    <text evidence="3">The sequence shown here is derived from an EMBL/GenBank/DDBJ whole genome shotgun (WGS) entry which is preliminary data.</text>
</comment>
<gene>
    <name evidence="3" type="ORF">IAA42_04355</name>
</gene>
<evidence type="ECO:0000256" key="1">
    <source>
        <dbReference type="SAM" id="Coils"/>
    </source>
</evidence>
<dbReference type="EMBL" id="DXCP01000033">
    <property type="protein sequence ID" value="HIY79652.1"/>
    <property type="molecule type" value="Genomic_DNA"/>
</dbReference>